<proteinExistence type="predicted"/>
<dbReference type="KEGG" id="scor:J3U87_08285"/>
<keyword evidence="4" id="KW-1185">Reference proteome</keyword>
<keyword evidence="2" id="KW-0732">Signal</keyword>
<dbReference type="InterPro" id="IPR010980">
    <property type="entry name" value="Cyt_c/b562"/>
</dbReference>
<dbReference type="EMBL" id="CP071793">
    <property type="protein sequence ID" value="QTD52455.1"/>
    <property type="molecule type" value="Genomic_DNA"/>
</dbReference>
<name>A0A8A4U136_SULCO</name>
<dbReference type="GO" id="GO:0009055">
    <property type="term" value="F:electron transfer activity"/>
    <property type="evidence" value="ECO:0007669"/>
    <property type="project" value="InterPro"/>
</dbReference>
<dbReference type="AlphaFoldDB" id="A0A8A4U136"/>
<protein>
    <recommendedName>
        <fullName evidence="5">Cytochrome c</fullName>
    </recommendedName>
</protein>
<dbReference type="RefSeq" id="WP_237382564.1">
    <property type="nucleotide sequence ID" value="NZ_CP071793.1"/>
</dbReference>
<feature type="chain" id="PRO_5035198467" description="Cytochrome c" evidence="2">
    <location>
        <begin position="18"/>
        <end position="179"/>
    </location>
</feature>
<evidence type="ECO:0000313" key="4">
    <source>
        <dbReference type="Proteomes" id="UP000663929"/>
    </source>
</evidence>
<evidence type="ECO:0008006" key="5">
    <source>
        <dbReference type="Google" id="ProtNLM"/>
    </source>
</evidence>
<accession>A0A8A4U136</accession>
<organism evidence="3 4">
    <name type="scientific">Sulfidibacter corallicola</name>
    <dbReference type="NCBI Taxonomy" id="2818388"/>
    <lineage>
        <taxon>Bacteria</taxon>
        <taxon>Pseudomonadati</taxon>
        <taxon>Acidobacteriota</taxon>
        <taxon>Holophagae</taxon>
        <taxon>Acanthopleuribacterales</taxon>
        <taxon>Acanthopleuribacteraceae</taxon>
        <taxon>Sulfidibacter</taxon>
    </lineage>
</organism>
<evidence type="ECO:0000256" key="1">
    <source>
        <dbReference type="SAM" id="MobiDB-lite"/>
    </source>
</evidence>
<evidence type="ECO:0000256" key="2">
    <source>
        <dbReference type="SAM" id="SignalP"/>
    </source>
</evidence>
<feature type="region of interest" description="Disordered" evidence="1">
    <location>
        <begin position="25"/>
        <end position="46"/>
    </location>
</feature>
<feature type="signal peptide" evidence="2">
    <location>
        <begin position="1"/>
        <end position="17"/>
    </location>
</feature>
<dbReference type="Proteomes" id="UP000663929">
    <property type="component" value="Chromosome"/>
</dbReference>
<reference evidence="3" key="1">
    <citation type="submission" date="2021-03" db="EMBL/GenBank/DDBJ databases">
        <title>Acanthopleuribacteraceae sp. M133.</title>
        <authorList>
            <person name="Wang G."/>
        </authorList>
    </citation>
    <scope>NUCLEOTIDE SEQUENCE</scope>
    <source>
        <strain evidence="3">M133</strain>
    </source>
</reference>
<dbReference type="GO" id="GO:0005506">
    <property type="term" value="F:iron ion binding"/>
    <property type="evidence" value="ECO:0007669"/>
    <property type="project" value="InterPro"/>
</dbReference>
<dbReference type="GO" id="GO:0022900">
    <property type="term" value="P:electron transport chain"/>
    <property type="evidence" value="ECO:0007669"/>
    <property type="project" value="InterPro"/>
</dbReference>
<sequence length="179" mass="19971">MHTRTLFLLISINLCLAATQAQDKSEPDHAHHHSANPAVSKGHEGVGALSPELRSVLSEEMKMLQDAVEKIPGLLAQGEHHEVAVAAHRMQNGFILKQKLTADQIAELHAKLPEDFIRRDQRFHQLAGKLHDAAHDDDSELSLYYFSRMLESCVSCHATHAGERFPKLVPKVATQPHHH</sequence>
<evidence type="ECO:0000313" key="3">
    <source>
        <dbReference type="EMBL" id="QTD52455.1"/>
    </source>
</evidence>
<dbReference type="GO" id="GO:0020037">
    <property type="term" value="F:heme binding"/>
    <property type="evidence" value="ECO:0007669"/>
    <property type="project" value="InterPro"/>
</dbReference>
<dbReference type="SUPFAM" id="SSF47175">
    <property type="entry name" value="Cytochromes"/>
    <property type="match status" value="1"/>
</dbReference>
<gene>
    <name evidence="3" type="ORF">J3U87_08285</name>
</gene>